<dbReference type="Proteomes" id="UP000298551">
    <property type="component" value="Chromosome"/>
</dbReference>
<evidence type="ECO:0000313" key="2">
    <source>
        <dbReference type="Proteomes" id="UP000298551"/>
    </source>
</evidence>
<name>A0A4D6XJ80_PSEPU</name>
<reference evidence="2" key="1">
    <citation type="submission" date="2019-04" db="EMBL/GenBank/DDBJ databases">
        <title>Genome sequence of Pseudomonas putida 1290, an auxin catabolizing strain.</title>
        <authorList>
            <person name="Laird T.S."/>
            <person name="Leveau J.H.J."/>
        </authorList>
    </citation>
    <scope>NUCLEOTIDE SEQUENCE [LARGE SCALE GENOMIC DNA]</scope>
    <source>
        <strain evidence="2">1290</strain>
    </source>
</reference>
<proteinExistence type="predicted"/>
<accession>A0A4D6XJ80</accession>
<organism evidence="1 2">
    <name type="scientific">Pseudomonas putida</name>
    <name type="common">Arthrobacter siderocapsulatus</name>
    <dbReference type="NCBI Taxonomy" id="303"/>
    <lineage>
        <taxon>Bacteria</taxon>
        <taxon>Pseudomonadati</taxon>
        <taxon>Pseudomonadota</taxon>
        <taxon>Gammaproteobacteria</taxon>
        <taxon>Pseudomonadales</taxon>
        <taxon>Pseudomonadaceae</taxon>
        <taxon>Pseudomonas</taxon>
    </lineage>
</organism>
<sequence length="157" mass="18106">MHLRPELMPPTFDEPLLTRLTELAEILDGGDPNQTIEQLSEFNRLASTAIEFIEFQGIYGGQDHETWVHAVLSAPYVRRIPDITQDELVELTRRVMEVDGDEASCHFWLMQLKANLSPRVLDLIYWPGEYFGHGDYDRDMTPEKIVEIAMRDEASTK</sequence>
<gene>
    <name evidence="1" type="ORF">E6B08_18180</name>
</gene>
<protein>
    <submittedName>
        <fullName evidence="1">Uncharacterized protein</fullName>
    </submittedName>
</protein>
<dbReference type="OrthoDB" id="6447869at2"/>
<dbReference type="EMBL" id="CP039371">
    <property type="protein sequence ID" value="QCI15507.1"/>
    <property type="molecule type" value="Genomic_DNA"/>
</dbReference>
<evidence type="ECO:0000313" key="1">
    <source>
        <dbReference type="EMBL" id="QCI15507.1"/>
    </source>
</evidence>
<dbReference type="AlphaFoldDB" id="A0A4D6XJ80"/>